<evidence type="ECO:0000313" key="3">
    <source>
        <dbReference type="EMBL" id="GCO40446.1"/>
    </source>
</evidence>
<evidence type="ECO:0000313" key="15">
    <source>
        <dbReference type="Proteomes" id="UP000036331"/>
    </source>
</evidence>
<dbReference type="EMBL" id="JABUPU010000019">
    <property type="protein sequence ID" value="NYP86487.1"/>
    <property type="molecule type" value="Genomic_DNA"/>
</dbReference>
<dbReference type="Proteomes" id="UP001179946">
    <property type="component" value="Plasmid unnamed6"/>
</dbReference>
<accession>A0A2A2XEL2</accession>
<evidence type="ECO:0000313" key="2">
    <source>
        <dbReference type="EMBL" id="EFH6650872.1"/>
    </source>
</evidence>
<reference evidence="1" key="12">
    <citation type="submission" date="2023-10" db="EMBL/GenBank/DDBJ databases">
        <authorList>
            <person name="Leclercq S."/>
        </authorList>
    </citation>
    <scope>NUCLEOTIDE SEQUENCE</scope>
    <source>
        <strain evidence="1">S159</strain>
        <plasmid evidence="1">pS159-2</plasmid>
    </source>
</reference>
<evidence type="ECO:0000313" key="8">
    <source>
        <dbReference type="EMBL" id="NYP86487.1"/>
    </source>
</evidence>
<evidence type="ECO:0000313" key="22">
    <source>
        <dbReference type="Proteomes" id="UP000531761"/>
    </source>
</evidence>
<evidence type="ECO:0000313" key="1">
    <source>
        <dbReference type="EMBL" id="CAK1259253.1"/>
    </source>
</evidence>
<evidence type="ECO:0000313" key="20">
    <source>
        <dbReference type="Proteomes" id="UP000517067"/>
    </source>
</evidence>
<dbReference type="EMBL" id="DAAYTU010000022">
    <property type="protein sequence ID" value="HAG5771751.1"/>
    <property type="molecule type" value="Genomic_DNA"/>
</dbReference>
<dbReference type="Proteomes" id="UP000300926">
    <property type="component" value="Unassembled WGS sequence"/>
</dbReference>
<reference evidence="2 21" key="7">
    <citation type="submission" date="2019-11" db="EMBL/GenBank/DDBJ databases">
        <authorList>
            <consortium name="GenomeTrakr network: Whole genome sequencing for foodborne pathogen traceback"/>
        </authorList>
    </citation>
    <scope>NUCLEOTIDE SEQUENCE [LARGE SCALE GENOMIC DNA]</scope>
    <source>
        <strain evidence="2 21">PSU-2072</strain>
    </source>
</reference>
<dbReference type="EMBL" id="CP122640">
    <property type="protein sequence ID" value="WHI05021.1"/>
    <property type="molecule type" value="Genomic_DNA"/>
</dbReference>
<dbReference type="Proteomes" id="UP000870292">
    <property type="component" value="Unassembled WGS sequence"/>
</dbReference>
<dbReference type="EMBL" id="JABWMK020000066">
    <property type="protein sequence ID" value="MBB2469023.1"/>
    <property type="molecule type" value="Genomic_DNA"/>
</dbReference>
<dbReference type="EMBL" id="OY757102">
    <property type="protein sequence ID" value="CAK1259253.1"/>
    <property type="molecule type" value="Genomic_DNA"/>
</dbReference>
<evidence type="ECO:0000313" key="12">
    <source>
        <dbReference type="EMBL" id="STK58171.1"/>
    </source>
</evidence>
<sequence length="81" mass="9287">MAERVDDAELSMNQLEALKDMAIDNIRKQAQVVSQVFTGKCRYCNEPIESGIYCDAECAQWHREEQAAKQRKYGMRPAGFD</sequence>
<dbReference type="EMBL" id="UGEE01000003">
    <property type="protein sequence ID" value="STK58171.1"/>
    <property type="molecule type" value="Genomic_DNA"/>
</dbReference>
<dbReference type="EMBL" id="LT985263">
    <property type="protein sequence ID" value="SPE01118.1"/>
    <property type="molecule type" value="Genomic_DNA"/>
</dbReference>
<dbReference type="Proteomes" id="UP000036331">
    <property type="component" value="Unassembled WGS sequence"/>
</dbReference>
<evidence type="ECO:0000313" key="10">
    <source>
        <dbReference type="EMBL" id="SPE01118.1"/>
    </source>
</evidence>
<reference evidence="4" key="3">
    <citation type="journal article" date="2018" name="Genome Biol.">
        <title>SKESA: strategic k-mer extension for scrupulous assemblies.</title>
        <authorList>
            <person name="Souvorov A."/>
            <person name="Agarwala R."/>
            <person name="Lipman D.J."/>
        </authorList>
    </citation>
    <scope>NUCLEOTIDE SEQUENCE [LARGE SCALE GENOMIC DNA]</scope>
    <source>
        <strain evidence="4">1839</strain>
        <strain evidence="5">AMC_487</strain>
        <strain evidence="6">Escherichia coli</strain>
    </source>
</reference>
<evidence type="ECO:0000313" key="5">
    <source>
        <dbReference type="EMBL" id="HAI5333507.1"/>
    </source>
</evidence>
<evidence type="ECO:0000313" key="7">
    <source>
        <dbReference type="EMBL" id="MBB2469023.1"/>
    </source>
</evidence>
<gene>
    <name evidence="9" type="ORF">ABE91_029745</name>
    <name evidence="3" type="ORF">ExPECSC038_03914</name>
    <name evidence="1" type="ORF">FGAS159_46600</name>
    <name evidence="8" type="ORF">G4A47_14920</name>
    <name evidence="4" type="ORF">GGB84_003475</name>
    <name evidence="2" type="ORF">GNW61_19305</name>
    <name evidence="7" type="ORF">HEP30_023490</name>
    <name evidence="5" type="ORF">HJQ60_003526</name>
    <name evidence="6" type="ORF">J0541_004876</name>
    <name evidence="11" type="ORF">NCTC10865_06438</name>
    <name evidence="12" type="ORF">NCTC8603_00172</name>
    <name evidence="13" type="ORF">NCTC8622_07947</name>
    <name evidence="14" type="ORF">QDW62_28680</name>
    <name evidence="10" type="ORF">RCS54_P0120</name>
</gene>
<evidence type="ECO:0000313" key="14">
    <source>
        <dbReference type="EMBL" id="WHI05021.1"/>
    </source>
</evidence>
<dbReference type="Proteomes" id="UP000254159">
    <property type="component" value="Unassembled WGS sequence"/>
</dbReference>
<geneLocation type="plasmid" evidence="14 23">
    <name>unnamed6</name>
</geneLocation>
<dbReference type="EMBL" id="LDXE02000011">
    <property type="protein sequence ID" value="PBN66992.1"/>
    <property type="molecule type" value="Genomic_DNA"/>
</dbReference>
<keyword evidence="1" id="KW-0614">Plasmid</keyword>
<accession>A0A0D0NBN4</accession>
<dbReference type="Proteomes" id="UP000255153">
    <property type="component" value="Unassembled WGS sequence"/>
</dbReference>
<dbReference type="Proteomes" id="UP000254079">
    <property type="component" value="Unassembled WGS sequence"/>
</dbReference>
<evidence type="ECO:0000313" key="18">
    <source>
        <dbReference type="Proteomes" id="UP000255153"/>
    </source>
</evidence>
<dbReference type="Proteomes" id="UP000517067">
    <property type="component" value="Unassembled WGS sequence"/>
</dbReference>
<reference evidence="8 20" key="8">
    <citation type="journal article" date="2020" name="J. Appl. Microbiol.">
        <title>Genetic characterization of Shigatoxigenic and enteropathogenic Escherichia coli O80:H2 from diarrheic and septicemic calves and relatedness to human Shigatoxigenic E. coli O80:H2.</title>
        <authorList>
            <person name="Habets A."/>
            <person name="Crombe F."/>
            <person name="Nakamura K."/>
            <person name="Guerin V."/>
            <person name="De Rauw K."/>
            <person name="Pierard D."/>
            <person name="Saulmont M."/>
            <person name="Hayashi T."/>
            <person name="Mainil J.G."/>
            <person name="Thiry D."/>
        </authorList>
    </citation>
    <scope>NUCLEOTIDE SEQUENCE [LARGE SCALE GENOMIC DNA]</scope>
    <source>
        <strain evidence="8 20">EH3307</strain>
    </source>
</reference>
<evidence type="ECO:0000313" key="9">
    <source>
        <dbReference type="EMBL" id="PBN66992.1"/>
    </source>
</evidence>
<name>A0A0D0NBN4_ECOLX</name>
<dbReference type="AlphaFoldDB" id="A0A0D0NBN4"/>
<organism evidence="4">
    <name type="scientific">Escherichia coli</name>
    <dbReference type="NCBI Taxonomy" id="562"/>
    <lineage>
        <taxon>Bacteria</taxon>
        <taxon>Pseudomonadati</taxon>
        <taxon>Pseudomonadota</taxon>
        <taxon>Gammaproteobacteria</taxon>
        <taxon>Enterobacterales</taxon>
        <taxon>Enterobacteriaceae</taxon>
        <taxon>Escherichia</taxon>
    </lineage>
</organism>
<proteinExistence type="predicted"/>
<reference evidence="10" key="4">
    <citation type="submission" date="2018-02" db="EMBL/GenBank/DDBJ databases">
        <authorList>
            <person name="Cohen D.B."/>
            <person name="Kent A.D."/>
        </authorList>
    </citation>
    <scope>NUCLEOTIDE SEQUENCE</scope>
    <source>
        <strain evidence="10">511</strain>
        <plasmid evidence="10">RCS54_p</plasmid>
    </source>
</reference>
<reference evidence="9" key="2">
    <citation type="submission" date="2017-03" db="EMBL/GenBank/DDBJ databases">
        <title>The mobilome is the main driver of stx2-positive O26:H11 Escherichia coli strains evolution.</title>
        <authorList>
            <person name="Delannoy S."/>
            <person name="Mariani-Kurkdjian P."/>
            <person name="Webb H.E."/>
            <person name="Bonacorsi S."/>
            <person name="Fach P."/>
        </authorList>
    </citation>
    <scope>NUCLEOTIDE SEQUENCE</scope>
    <source>
        <strain evidence="9">34870</strain>
    </source>
</reference>
<dbReference type="EMBL" id="DABERK010000021">
    <property type="protein sequence ID" value="HAI5333507.1"/>
    <property type="molecule type" value="Genomic_DNA"/>
</dbReference>
<evidence type="ECO:0000313" key="24">
    <source>
        <dbReference type="Proteomes" id="UP001295988"/>
    </source>
</evidence>
<dbReference type="Proteomes" id="UP000531761">
    <property type="component" value="Unassembled WGS sequence"/>
</dbReference>
<reference evidence="14" key="11">
    <citation type="journal article" date="2023" name="Front. Microbiol.">
        <title>Virotyping and genetic antimicrobial susceptibility testing of porcine ETEC/STEC strains and associated plasmid types.</title>
        <authorList>
            <person name="Vereecke N."/>
            <person name="Van Hoorde S."/>
            <person name="Sperling D."/>
            <person name="Theuns S."/>
            <person name="Devriendt B."/>
            <person name="Cox E."/>
        </authorList>
    </citation>
    <scope>NUCLEOTIDE SEQUENCE</scope>
    <source>
        <strain evidence="14">ETEC4085</strain>
        <plasmid evidence="14 23">unnamed6</plasmid>
    </source>
</reference>
<reference evidence="3 19" key="5">
    <citation type="submission" date="2018-04" db="EMBL/GenBank/DDBJ databases">
        <title>Large scale genomics of bovine and human commensal E. coli to reveal the emerging process of EHEC.</title>
        <authorList>
            <person name="Arimizu Y."/>
            <person name="Ogura Y."/>
        </authorList>
    </citation>
    <scope>NUCLEOTIDE SEQUENCE [LARGE SCALE GENOMIC DNA]</scope>
    <source>
        <strain evidence="3 19">ECSC038</strain>
    </source>
</reference>
<dbReference type="EMBL" id="BFIH01000072">
    <property type="protein sequence ID" value="GCO40446.1"/>
    <property type="molecule type" value="Genomic_DNA"/>
</dbReference>
<evidence type="ECO:0000313" key="13">
    <source>
        <dbReference type="EMBL" id="STL40428.1"/>
    </source>
</evidence>
<dbReference type="EMBL" id="DADUEU010000051">
    <property type="protein sequence ID" value="HBB1575858.1"/>
    <property type="molecule type" value="Genomic_DNA"/>
</dbReference>
<dbReference type="RefSeq" id="WP_000840930.1">
    <property type="nucleotide sequence ID" value="NZ_AP027192.1"/>
</dbReference>
<reference evidence="7 22" key="10">
    <citation type="submission" date="2020-08" db="EMBL/GenBank/DDBJ databases">
        <title>Draft genome sequences of isolates of diverse host origin from the E. coli Reference Center.</title>
        <authorList>
            <person name="Lacher D.W."/>
            <person name="Mammel M.K."/>
            <person name="Gangiredla J."/>
            <person name="Gebru S.T."/>
            <person name="Barnaba T.J."/>
            <person name="Majowicz S.A."/>
            <person name="Dudley E.G."/>
        </authorList>
    </citation>
    <scope>NUCLEOTIDE SEQUENCE [LARGE SCALE GENOMIC DNA]</scope>
    <source>
        <strain evidence="7 22">10.0349</strain>
    </source>
</reference>
<dbReference type="Proteomes" id="UP000530628">
    <property type="component" value="Unassembled WGS sequence"/>
</dbReference>
<reference evidence="4" key="9">
    <citation type="submission" date="2020-02" db="EMBL/GenBank/DDBJ databases">
        <authorList>
            <consortium name="NCBI Pathogen Detection Project"/>
        </authorList>
    </citation>
    <scope>NUCLEOTIDE SEQUENCE</scope>
    <source>
        <strain evidence="4">1839</strain>
        <strain evidence="5">AMC_487</strain>
        <strain evidence="6">Escherichia coli</strain>
    </source>
</reference>
<dbReference type="Proteomes" id="UP000845800">
    <property type="component" value="Unassembled WGS sequence"/>
</dbReference>
<geneLocation type="plasmid" evidence="10">
    <name>RCS54_p</name>
</geneLocation>
<evidence type="ECO:0000313" key="4">
    <source>
        <dbReference type="EMBL" id="HAG5771751.1"/>
    </source>
</evidence>
<dbReference type="EMBL" id="UGCD01000004">
    <property type="protein sequence ID" value="STK06020.1"/>
    <property type="molecule type" value="Genomic_DNA"/>
</dbReference>
<reference evidence="9 15" key="1">
    <citation type="journal article" date="2015" name="Genome Announc.">
        <title>Draft Genome Sequences of Human-Pathogenic Escherichia coli O26:H11 Strains Carrying the stx2 Gene Only and Circulating in France.</title>
        <authorList>
            <person name="Delannoy S."/>
            <person name="Mariani-Kurkdjian P."/>
            <person name="Bonacorsi S."/>
            <person name="Liguori S."/>
            <person name="Ison S.A."/>
            <person name="Fach P."/>
        </authorList>
    </citation>
    <scope>NUCLEOTIDE SEQUENCE [LARGE SCALE GENOMIC DNA]</scope>
    <source>
        <strain evidence="9 15">34870</strain>
    </source>
</reference>
<dbReference type="Proteomes" id="UP001295988">
    <property type="component" value="Plasmid pS159-2"/>
</dbReference>
<evidence type="ECO:0000313" key="6">
    <source>
        <dbReference type="EMBL" id="HBB1575858.1"/>
    </source>
</evidence>
<evidence type="ECO:0000313" key="11">
    <source>
        <dbReference type="EMBL" id="STK06020.1"/>
    </source>
</evidence>
<protein>
    <submittedName>
        <fullName evidence="11 12">Morphogenetic protein</fullName>
    </submittedName>
    <submittedName>
        <fullName evidence="10">Putative morphogenetic protein PmgL</fullName>
    </submittedName>
</protein>
<evidence type="ECO:0000313" key="19">
    <source>
        <dbReference type="Proteomes" id="UP000300926"/>
    </source>
</evidence>
<evidence type="ECO:0000313" key="23">
    <source>
        <dbReference type="Proteomes" id="UP001179946"/>
    </source>
</evidence>
<evidence type="ECO:0000313" key="17">
    <source>
        <dbReference type="Proteomes" id="UP000254159"/>
    </source>
</evidence>
<reference evidence="16 17" key="6">
    <citation type="submission" date="2018-06" db="EMBL/GenBank/DDBJ databases">
        <authorList>
            <consortium name="Pathogen Informatics"/>
            <person name="Doyle S."/>
        </authorList>
    </citation>
    <scope>NUCLEOTIDE SEQUENCE [LARGE SCALE GENOMIC DNA]</scope>
    <source>
        <strain evidence="11 17">NCTC10865</strain>
        <strain evidence="12 18">NCTC8603</strain>
        <strain evidence="13 16">NCTC8622</strain>
    </source>
</reference>
<evidence type="ECO:0000313" key="21">
    <source>
        <dbReference type="Proteomes" id="UP000530628"/>
    </source>
</evidence>
<geneLocation type="plasmid" evidence="1 24">
    <name>pS159-2</name>
</geneLocation>
<evidence type="ECO:0000313" key="16">
    <source>
        <dbReference type="Proteomes" id="UP000254079"/>
    </source>
</evidence>
<dbReference type="EMBL" id="UGCP01000006">
    <property type="protein sequence ID" value="STL40428.1"/>
    <property type="molecule type" value="Genomic_DNA"/>
</dbReference>
<dbReference type="EMBL" id="AASWOY010000056">
    <property type="protein sequence ID" value="EFH6650872.1"/>
    <property type="molecule type" value="Genomic_DNA"/>
</dbReference>